<comment type="caution">
    <text evidence="1">The sequence shown here is derived from an EMBL/GenBank/DDBJ whole genome shotgun (WGS) entry which is preliminary data.</text>
</comment>
<dbReference type="AlphaFoldDB" id="A0A0F9L2Q0"/>
<dbReference type="EMBL" id="LAZR01006881">
    <property type="protein sequence ID" value="KKM89034.1"/>
    <property type="molecule type" value="Genomic_DNA"/>
</dbReference>
<proteinExistence type="predicted"/>
<accession>A0A0F9L2Q0</accession>
<reference evidence="1" key="1">
    <citation type="journal article" date="2015" name="Nature">
        <title>Complex archaea that bridge the gap between prokaryotes and eukaryotes.</title>
        <authorList>
            <person name="Spang A."/>
            <person name="Saw J.H."/>
            <person name="Jorgensen S.L."/>
            <person name="Zaremba-Niedzwiedzka K."/>
            <person name="Martijn J."/>
            <person name="Lind A.E."/>
            <person name="van Eijk R."/>
            <person name="Schleper C."/>
            <person name="Guy L."/>
            <person name="Ettema T.J."/>
        </authorList>
    </citation>
    <scope>NUCLEOTIDE SEQUENCE</scope>
</reference>
<feature type="non-terminal residue" evidence="1">
    <location>
        <position position="1"/>
    </location>
</feature>
<protein>
    <submittedName>
        <fullName evidence="1">Uncharacterized protein</fullName>
    </submittedName>
</protein>
<organism evidence="1">
    <name type="scientific">marine sediment metagenome</name>
    <dbReference type="NCBI Taxonomy" id="412755"/>
    <lineage>
        <taxon>unclassified sequences</taxon>
        <taxon>metagenomes</taxon>
        <taxon>ecological metagenomes</taxon>
    </lineage>
</organism>
<sequence>KNLITEDLTMFLIGNRTRKKLVKGLNYMEHGQFKAAIKNFESAIRSGDGSNLERDTAAFWMVSVAKYRREWKKKRFGNANLFLYDAEDNNGKAWSDVDIAAVLVTPNTRKMNDYLSKFLGRSAEAIRFQRRYAHGRPLKSWTAESGGRYTRFTQTIEVKNRLGV</sequence>
<gene>
    <name evidence="1" type="ORF">LCGC14_1252830</name>
</gene>
<evidence type="ECO:0000313" key="1">
    <source>
        <dbReference type="EMBL" id="KKM89034.1"/>
    </source>
</evidence>
<name>A0A0F9L2Q0_9ZZZZ</name>